<dbReference type="InterPro" id="IPR010342">
    <property type="entry name" value="DUF938"/>
</dbReference>
<evidence type="ECO:0000313" key="2">
    <source>
        <dbReference type="Proteomes" id="UP000553442"/>
    </source>
</evidence>
<keyword evidence="2" id="KW-1185">Reference proteome</keyword>
<accession>A0A7W5JZG2</accession>
<dbReference type="SUPFAM" id="SSF53335">
    <property type="entry name" value="S-adenosyl-L-methionine-dependent methyltransferases"/>
    <property type="match status" value="1"/>
</dbReference>
<dbReference type="EMBL" id="JACHZF010000001">
    <property type="protein sequence ID" value="MBB3329176.1"/>
    <property type="molecule type" value="Genomic_DNA"/>
</dbReference>
<dbReference type="PANTHER" id="PTHR20974">
    <property type="entry name" value="UPF0585 PROTEIN CG18661"/>
    <property type="match status" value="1"/>
</dbReference>
<protein>
    <submittedName>
        <fullName evidence="1">SAM-dependent methyltransferase</fullName>
    </submittedName>
</protein>
<proteinExistence type="predicted"/>
<keyword evidence="1" id="KW-0808">Transferase</keyword>
<dbReference type="PANTHER" id="PTHR20974:SF0">
    <property type="entry name" value="UPF0585 PROTEIN CG18661"/>
    <property type="match status" value="1"/>
</dbReference>
<comment type="caution">
    <text evidence="1">The sequence shown here is derived from an EMBL/GenBank/DDBJ whole genome shotgun (WGS) entry which is preliminary data.</text>
</comment>
<dbReference type="Proteomes" id="UP000553442">
    <property type="component" value="Unassembled WGS sequence"/>
</dbReference>
<gene>
    <name evidence="1" type="ORF">BDK63_000012</name>
</gene>
<dbReference type="AlphaFoldDB" id="A0A7W5JZG2"/>
<dbReference type="RefSeq" id="WP_183329272.1">
    <property type="nucleotide sequence ID" value="NZ_JACHZF010000001.1"/>
</dbReference>
<dbReference type="CDD" id="cd02440">
    <property type="entry name" value="AdoMet_MTases"/>
    <property type="match status" value="1"/>
</dbReference>
<reference evidence="1 2" key="1">
    <citation type="submission" date="2020-08" db="EMBL/GenBank/DDBJ databases">
        <title>Genomic Encyclopedia of Archaeal and Bacterial Type Strains, Phase II (KMG-II): from individual species to whole genera.</title>
        <authorList>
            <person name="Goeker M."/>
        </authorList>
    </citation>
    <scope>NUCLEOTIDE SEQUENCE [LARGE SCALE GENOMIC DNA]</scope>
    <source>
        <strain evidence="1 2">5AG</strain>
    </source>
</reference>
<dbReference type="GO" id="GO:0008168">
    <property type="term" value="F:methyltransferase activity"/>
    <property type="evidence" value="ECO:0007669"/>
    <property type="project" value="UniProtKB-KW"/>
</dbReference>
<sequence>MTDSRLQSPAAARNRGPILEVLRDVLPDGARVLEIASGSGEHAVHFASAEPGWTWQPSDPHPRALASIAAWRESAGLPNLREPVPLDVEGDWPPRTFDAVVAINLLHISPWAATEALMAGAGRCLVPGGVLVLYGPFRREGRHTAPSNAAFGADLRRRDPRWGIRDLAEVTAEAARHGLAPARVVVMPANNLCVVLVSGPRSGSDP</sequence>
<dbReference type="InterPro" id="IPR029063">
    <property type="entry name" value="SAM-dependent_MTases_sf"/>
</dbReference>
<dbReference type="Gene3D" id="3.40.50.150">
    <property type="entry name" value="Vaccinia Virus protein VP39"/>
    <property type="match status" value="1"/>
</dbReference>
<organism evidence="1 2">
    <name type="scientific">Halomonas campaniensis</name>
    <dbReference type="NCBI Taxonomy" id="213554"/>
    <lineage>
        <taxon>Bacteria</taxon>
        <taxon>Pseudomonadati</taxon>
        <taxon>Pseudomonadota</taxon>
        <taxon>Gammaproteobacteria</taxon>
        <taxon>Oceanospirillales</taxon>
        <taxon>Halomonadaceae</taxon>
        <taxon>Halomonas</taxon>
    </lineage>
</organism>
<evidence type="ECO:0000313" key="1">
    <source>
        <dbReference type="EMBL" id="MBB3329176.1"/>
    </source>
</evidence>
<dbReference type="GO" id="GO:0032259">
    <property type="term" value="P:methylation"/>
    <property type="evidence" value="ECO:0007669"/>
    <property type="project" value="UniProtKB-KW"/>
</dbReference>
<keyword evidence="1" id="KW-0489">Methyltransferase</keyword>
<dbReference type="Pfam" id="PF06080">
    <property type="entry name" value="DUF938"/>
    <property type="match status" value="1"/>
</dbReference>
<name>A0A7W5JZG2_9GAMM</name>